<dbReference type="InterPro" id="IPR010982">
    <property type="entry name" value="Lambda_DNA-bd_dom_sf"/>
</dbReference>
<evidence type="ECO:0008006" key="3">
    <source>
        <dbReference type="Google" id="ProtNLM"/>
    </source>
</evidence>
<dbReference type="SUPFAM" id="SSF47413">
    <property type="entry name" value="lambda repressor-like DNA-binding domains"/>
    <property type="match status" value="1"/>
</dbReference>
<protein>
    <recommendedName>
        <fullName evidence="3">XRE family transcriptional regulator</fullName>
    </recommendedName>
</protein>
<organism evidence="1 2">
    <name type="scientific">Oerskovia rustica</name>
    <dbReference type="NCBI Taxonomy" id="2762237"/>
    <lineage>
        <taxon>Bacteria</taxon>
        <taxon>Bacillati</taxon>
        <taxon>Actinomycetota</taxon>
        <taxon>Actinomycetes</taxon>
        <taxon>Micrococcales</taxon>
        <taxon>Cellulomonadaceae</taxon>
        <taxon>Oerskovia</taxon>
    </lineage>
</organism>
<reference evidence="1 2" key="1">
    <citation type="submission" date="2020-08" db="EMBL/GenBank/DDBJ databases">
        <title>A Genomic Blueprint of the Chicken Gut Microbiome.</title>
        <authorList>
            <person name="Gilroy R."/>
            <person name="Ravi A."/>
            <person name="Getino M."/>
            <person name="Pursley I."/>
            <person name="Horton D.L."/>
            <person name="Alikhan N.-F."/>
            <person name="Baker D."/>
            <person name="Gharbi K."/>
            <person name="Hall N."/>
            <person name="Watson M."/>
            <person name="Adriaenssens E.M."/>
            <person name="Foster-Nyarko E."/>
            <person name="Jarju S."/>
            <person name="Secka A."/>
            <person name="Antonio M."/>
            <person name="Oren A."/>
            <person name="Chaudhuri R."/>
            <person name="La Ragione R.M."/>
            <person name="Hildebrand F."/>
            <person name="Pallen M.J."/>
        </authorList>
    </citation>
    <scope>NUCLEOTIDE SEQUENCE [LARGE SCALE GENOMIC DNA]</scope>
    <source>
        <strain evidence="1 2">Sa4CUA1</strain>
    </source>
</reference>
<gene>
    <name evidence="1" type="ORF">H9652_05865</name>
</gene>
<evidence type="ECO:0000313" key="1">
    <source>
        <dbReference type="EMBL" id="MBD7949929.1"/>
    </source>
</evidence>
<dbReference type="EMBL" id="JACSQQ010000007">
    <property type="protein sequence ID" value="MBD7949929.1"/>
    <property type="molecule type" value="Genomic_DNA"/>
</dbReference>
<name>A0ABR8RQ57_9CELL</name>
<dbReference type="RefSeq" id="WP_191795419.1">
    <property type="nucleotide sequence ID" value="NZ_JACSQQ010000007.1"/>
</dbReference>
<evidence type="ECO:0000313" key="2">
    <source>
        <dbReference type="Proteomes" id="UP000641803"/>
    </source>
</evidence>
<keyword evidence="2" id="KW-1185">Reference proteome</keyword>
<sequence>MDSNHYTSAVAANIETARQETGLTTLSLSASSGIPLVSLDRKLHQHGDFTVREIKALASALGTTTLALSTVQDLTTSA</sequence>
<comment type="caution">
    <text evidence="1">The sequence shown here is derived from an EMBL/GenBank/DDBJ whole genome shotgun (WGS) entry which is preliminary data.</text>
</comment>
<accession>A0ABR8RQ57</accession>
<dbReference type="Gene3D" id="1.10.260.40">
    <property type="entry name" value="lambda repressor-like DNA-binding domains"/>
    <property type="match status" value="1"/>
</dbReference>
<dbReference type="Proteomes" id="UP000641803">
    <property type="component" value="Unassembled WGS sequence"/>
</dbReference>
<proteinExistence type="predicted"/>